<feature type="region of interest" description="Disordered" evidence="5">
    <location>
        <begin position="295"/>
        <end position="317"/>
    </location>
</feature>
<comment type="similarity">
    <text evidence="2 4">Belongs to the SPP2 family.</text>
</comment>
<feature type="compositionally biased region" description="Basic and acidic residues" evidence="5">
    <location>
        <begin position="485"/>
        <end position="528"/>
    </location>
</feature>
<dbReference type="InterPro" id="IPR045166">
    <property type="entry name" value="Spp2-like"/>
</dbReference>
<feature type="region of interest" description="Disordered" evidence="5">
    <location>
        <begin position="242"/>
        <end position="273"/>
    </location>
</feature>
<keyword evidence="8" id="KW-1185">Reference proteome</keyword>
<dbReference type="GO" id="GO:0003676">
    <property type="term" value="F:nucleic acid binding"/>
    <property type="evidence" value="ECO:0007669"/>
    <property type="project" value="InterPro"/>
</dbReference>
<sequence length="535" mass="60616">MAGTGFKLSLSSAKTKSNIKPGSGGLNPPPAKRARLSALGDDEPEDDNGGKHEISGWDATAGGAVKLNGKTNKEEEDEKAKQVRVIAALPNRNWREDALRKLRAGNGKGRGDEDKELDDLEKPKLSNGLHVFAKKGEEGEGASAEPMAVDSTTAQDAPKDESTSATTTTLTAEQRLEKDALAALLTGENPDHTVIPISRTEREAFEQDYREAPAAPTLTDYEATPIEGFGAALLRGMGWKDGEELGHNSTTTTTTNKDGSSNKNKKLAPPPKEIKARPALLGIGAKPEAAVGLDALDGGAKGKSAARQARDALNKPTALGVTLRNKKTGEYITEEELKKKLEMQKMVDLEGGGDSESSRRNKYARADDGDDGDEYQRVKRRDRDRDERRRDDRHDSDRDRDRRRDKDHERDRDRDRDRHSSHHHRSSRRYDDDDDDNNNGDKDDYDDRERRRDRDRDRKRDDREKEREYESSSRRKEYSYSSSSTRRDERDRDNKDRERRRRRDDGDRETRRSGRRENSGDRDRDRDRDRKRRRE</sequence>
<keyword evidence="4" id="KW-0508">mRNA splicing</keyword>
<feature type="domain" description="G-patch" evidence="6">
    <location>
        <begin position="226"/>
        <end position="288"/>
    </location>
</feature>
<feature type="region of interest" description="Disordered" evidence="5">
    <location>
        <begin position="341"/>
        <end position="535"/>
    </location>
</feature>
<protein>
    <recommendedName>
        <fullName evidence="4">Pre-mRNA-splicing factor</fullName>
    </recommendedName>
</protein>
<evidence type="ECO:0000256" key="4">
    <source>
        <dbReference type="RuleBase" id="RU369096"/>
    </source>
</evidence>
<gene>
    <name evidence="7" type="ORF">DM02DRAFT_170464</name>
</gene>
<comment type="function">
    <text evidence="4">Involved in spliceosome maturation and the first step of pre-mRNA splicing.</text>
</comment>
<keyword evidence="3 4" id="KW-0539">Nucleus</keyword>
<organism evidence="7 8">
    <name type="scientific">Periconia macrospinosa</name>
    <dbReference type="NCBI Taxonomy" id="97972"/>
    <lineage>
        <taxon>Eukaryota</taxon>
        <taxon>Fungi</taxon>
        <taxon>Dikarya</taxon>
        <taxon>Ascomycota</taxon>
        <taxon>Pezizomycotina</taxon>
        <taxon>Dothideomycetes</taxon>
        <taxon>Pleosporomycetidae</taxon>
        <taxon>Pleosporales</taxon>
        <taxon>Massarineae</taxon>
        <taxon>Periconiaceae</taxon>
        <taxon>Periconia</taxon>
    </lineage>
</organism>
<evidence type="ECO:0000313" key="7">
    <source>
        <dbReference type="EMBL" id="PVH95017.1"/>
    </source>
</evidence>
<accession>A0A2V1DA68</accession>
<comment type="subcellular location">
    <subcellularLocation>
        <location evidence="1 4">Nucleus</location>
    </subcellularLocation>
</comment>
<feature type="compositionally biased region" description="Basic and acidic residues" evidence="5">
    <location>
        <begin position="439"/>
        <end position="478"/>
    </location>
</feature>
<feature type="compositionally biased region" description="Polar residues" evidence="5">
    <location>
        <begin position="9"/>
        <end position="20"/>
    </location>
</feature>
<evidence type="ECO:0000313" key="8">
    <source>
        <dbReference type="Proteomes" id="UP000244855"/>
    </source>
</evidence>
<feature type="compositionally biased region" description="Low complexity" evidence="5">
    <location>
        <begin position="163"/>
        <end position="172"/>
    </location>
</feature>
<dbReference type="STRING" id="97972.A0A2V1DA68"/>
<evidence type="ECO:0000256" key="2">
    <source>
        <dbReference type="ARBA" id="ARBA00008576"/>
    </source>
</evidence>
<dbReference type="PANTHER" id="PTHR15818:SF2">
    <property type="entry name" value="G-PATCH DOMAIN AND KOW MOTIFS-CONTAINING PROTEIN"/>
    <property type="match status" value="1"/>
</dbReference>
<dbReference type="PANTHER" id="PTHR15818">
    <property type="entry name" value="G PATCH AND KOW-CONTAINING"/>
    <property type="match status" value="1"/>
</dbReference>
<dbReference type="EMBL" id="KZ805511">
    <property type="protein sequence ID" value="PVH95017.1"/>
    <property type="molecule type" value="Genomic_DNA"/>
</dbReference>
<name>A0A2V1DA68_9PLEO</name>
<feature type="compositionally biased region" description="Low complexity" evidence="5">
    <location>
        <begin position="248"/>
        <end position="262"/>
    </location>
</feature>
<feature type="region of interest" description="Disordered" evidence="5">
    <location>
        <begin position="1"/>
        <end position="174"/>
    </location>
</feature>
<evidence type="ECO:0000256" key="1">
    <source>
        <dbReference type="ARBA" id="ARBA00004123"/>
    </source>
</evidence>
<feature type="compositionally biased region" description="Basic and acidic residues" evidence="5">
    <location>
        <begin position="356"/>
        <end position="367"/>
    </location>
</feature>
<dbReference type="Pfam" id="PF12656">
    <property type="entry name" value="G-patch_2"/>
    <property type="match status" value="1"/>
</dbReference>
<proteinExistence type="inferred from homology"/>
<dbReference type="AlphaFoldDB" id="A0A2V1DA68"/>
<evidence type="ECO:0000259" key="6">
    <source>
        <dbReference type="PROSITE" id="PS50174"/>
    </source>
</evidence>
<dbReference type="GO" id="GO:0000398">
    <property type="term" value="P:mRNA splicing, via spliceosome"/>
    <property type="evidence" value="ECO:0007669"/>
    <property type="project" value="UniProtKB-UniRule"/>
</dbReference>
<keyword evidence="4" id="KW-0507">mRNA processing</keyword>
<dbReference type="Proteomes" id="UP000244855">
    <property type="component" value="Unassembled WGS sequence"/>
</dbReference>
<feature type="compositionally biased region" description="Basic and acidic residues" evidence="5">
    <location>
        <begin position="374"/>
        <end position="418"/>
    </location>
</feature>
<reference evidence="7 8" key="1">
    <citation type="journal article" date="2018" name="Sci. Rep.">
        <title>Comparative genomics provides insights into the lifestyle and reveals functional heterogeneity of dark septate endophytic fungi.</title>
        <authorList>
            <person name="Knapp D.G."/>
            <person name="Nemeth J.B."/>
            <person name="Barry K."/>
            <person name="Hainaut M."/>
            <person name="Henrissat B."/>
            <person name="Johnson J."/>
            <person name="Kuo A."/>
            <person name="Lim J.H.P."/>
            <person name="Lipzen A."/>
            <person name="Nolan M."/>
            <person name="Ohm R.A."/>
            <person name="Tamas L."/>
            <person name="Grigoriev I.V."/>
            <person name="Spatafora J.W."/>
            <person name="Nagy L.G."/>
            <person name="Kovacs G.M."/>
        </authorList>
    </citation>
    <scope>NUCLEOTIDE SEQUENCE [LARGE SCALE GENOMIC DNA]</scope>
    <source>
        <strain evidence="7 8">DSE2036</strain>
    </source>
</reference>
<dbReference type="InterPro" id="IPR000467">
    <property type="entry name" value="G_patch_dom"/>
</dbReference>
<evidence type="ECO:0000256" key="3">
    <source>
        <dbReference type="ARBA" id="ARBA00023242"/>
    </source>
</evidence>
<evidence type="ECO:0000256" key="5">
    <source>
        <dbReference type="SAM" id="MobiDB-lite"/>
    </source>
</evidence>
<dbReference type="PROSITE" id="PS50174">
    <property type="entry name" value="G_PATCH"/>
    <property type="match status" value="1"/>
</dbReference>
<keyword evidence="4" id="KW-0747">Spliceosome</keyword>
<dbReference type="OrthoDB" id="5577072at2759"/>
<dbReference type="GO" id="GO:0005681">
    <property type="term" value="C:spliceosomal complex"/>
    <property type="evidence" value="ECO:0007669"/>
    <property type="project" value="UniProtKB-UniRule"/>
</dbReference>
<dbReference type="InterPro" id="IPR026822">
    <property type="entry name" value="Spp2/MOS2_G-patch"/>
</dbReference>